<dbReference type="Proteomes" id="UP000717981">
    <property type="component" value="Unassembled WGS sequence"/>
</dbReference>
<gene>
    <name evidence="2" type="ORF">CR938_10585</name>
</gene>
<protein>
    <recommendedName>
        <fullName evidence="1">Cyclic di-GMP receptor atypical PilZ domain-containing protein</fullName>
    </recommendedName>
</protein>
<feature type="domain" description="Cyclic di-GMP receptor atypical PilZ" evidence="1">
    <location>
        <begin position="50"/>
        <end position="195"/>
    </location>
</feature>
<dbReference type="EMBL" id="PDWK01000054">
    <property type="protein sequence ID" value="KAF1688325.1"/>
    <property type="molecule type" value="Genomic_DNA"/>
</dbReference>
<dbReference type="Pfam" id="PF16823">
    <property type="entry name" value="tPilZ"/>
    <property type="match status" value="1"/>
</dbReference>
<sequence length="196" mass="21081">MMAAADAHWSADARAAEEALFGDTLACEAVLPAGFVPGGAANASRAEALLLGLARVEDLRGGDDAGEDKRGELPLLAQRLDAKLDLVLALLARLVRQSGRPLPPVPLRWSVRGLRLRLPERAEPPAAGTAGAVCLQPADWLPDELELPVVVAACDRTGDAVQVWLRFPDLPEGLEEAMGRHLFRMHRRQVAGARRR</sequence>
<dbReference type="OrthoDB" id="9151696at2"/>
<dbReference type="InterPro" id="IPR031800">
    <property type="entry name" value="PilZ_atypical"/>
</dbReference>
<keyword evidence="3" id="KW-1185">Reference proteome</keyword>
<comment type="caution">
    <text evidence="2">The sequence shown here is derived from an EMBL/GenBank/DDBJ whole genome shotgun (WGS) entry which is preliminary data.</text>
</comment>
<evidence type="ECO:0000313" key="3">
    <source>
        <dbReference type="Proteomes" id="UP000717981"/>
    </source>
</evidence>
<name>A0A921NUE6_9GAMM</name>
<dbReference type="AlphaFoldDB" id="A0A921NUE6"/>
<organism evidence="2 3">
    <name type="scientific">Pseudoxanthomonas taiwanensis</name>
    <dbReference type="NCBI Taxonomy" id="176598"/>
    <lineage>
        <taxon>Bacteria</taxon>
        <taxon>Pseudomonadati</taxon>
        <taxon>Pseudomonadota</taxon>
        <taxon>Gammaproteobacteria</taxon>
        <taxon>Lysobacterales</taxon>
        <taxon>Lysobacteraceae</taxon>
        <taxon>Pseudoxanthomonas</taxon>
    </lineage>
</organism>
<reference evidence="2" key="1">
    <citation type="submission" date="2017-10" db="EMBL/GenBank/DDBJ databases">
        <title>Whole genome sequencing of members of genus Pseudoxanthomonas.</title>
        <authorList>
            <person name="Kumar S."/>
            <person name="Bansal K."/>
            <person name="Kaur A."/>
            <person name="Patil P."/>
            <person name="Sharma S."/>
            <person name="Patil P.B."/>
        </authorList>
    </citation>
    <scope>NUCLEOTIDE SEQUENCE</scope>
    <source>
        <strain evidence="2">DSM 22914</strain>
    </source>
</reference>
<proteinExistence type="predicted"/>
<evidence type="ECO:0000259" key="1">
    <source>
        <dbReference type="Pfam" id="PF16823"/>
    </source>
</evidence>
<accession>A0A921NUE6</accession>
<evidence type="ECO:0000313" key="2">
    <source>
        <dbReference type="EMBL" id="KAF1688325.1"/>
    </source>
</evidence>